<accession>A0A8S5M352</accession>
<sequence>MTKHNAEMENSREQSRVCARLPLNLQLFAEDTGENGADTNAEGAAGDTDANSDGGNTTPTFDELLKDKKFQSEFDSRVSKALATARAKWEESAKEQADEAKKLSSMNKEERERYNLAKDRQAFEQEKAAFAKKQLETAVAAELLQRKLPVQFAAILTGNDATASQKNLEIFDAAFQEAVQAATTANLRGKDLPPAGKEAAGDNVPPTDFRAYEAWRKNNG</sequence>
<feature type="compositionally biased region" description="Polar residues" evidence="1">
    <location>
        <begin position="49"/>
        <end position="60"/>
    </location>
</feature>
<dbReference type="Pfam" id="PF14265">
    <property type="entry name" value="DUF4355"/>
    <property type="match status" value="1"/>
</dbReference>
<proteinExistence type="predicted"/>
<feature type="region of interest" description="Disordered" evidence="1">
    <location>
        <begin position="187"/>
        <end position="208"/>
    </location>
</feature>
<feature type="region of interest" description="Disordered" evidence="1">
    <location>
        <begin position="29"/>
        <end position="62"/>
    </location>
</feature>
<name>A0A8S5M352_9CAUD</name>
<dbReference type="EMBL" id="BK014808">
    <property type="protein sequence ID" value="DAD76745.1"/>
    <property type="molecule type" value="Genomic_DNA"/>
</dbReference>
<dbReference type="InterPro" id="IPR025580">
    <property type="entry name" value="Gp46"/>
</dbReference>
<evidence type="ECO:0000256" key="1">
    <source>
        <dbReference type="SAM" id="MobiDB-lite"/>
    </source>
</evidence>
<feature type="region of interest" description="Disordered" evidence="1">
    <location>
        <begin position="89"/>
        <end position="113"/>
    </location>
</feature>
<protein>
    <submittedName>
        <fullName evidence="2">Major capsid protein</fullName>
    </submittedName>
</protein>
<reference evidence="2" key="1">
    <citation type="journal article" date="2021" name="Proc. Natl. Acad. Sci. U.S.A.">
        <title>A Catalog of Tens of Thousands of Viruses from Human Metagenomes Reveals Hidden Associations with Chronic Diseases.</title>
        <authorList>
            <person name="Tisza M.J."/>
            <person name="Buck C.B."/>
        </authorList>
    </citation>
    <scope>NUCLEOTIDE SEQUENCE</scope>
    <source>
        <strain evidence="2">CtdxI18</strain>
    </source>
</reference>
<organism evidence="2">
    <name type="scientific">Myoviridae sp. ctdxI18</name>
    <dbReference type="NCBI Taxonomy" id="2826673"/>
    <lineage>
        <taxon>Viruses</taxon>
        <taxon>Duplodnaviria</taxon>
        <taxon>Heunggongvirae</taxon>
        <taxon>Uroviricota</taxon>
        <taxon>Caudoviricetes</taxon>
    </lineage>
</organism>
<evidence type="ECO:0000313" key="2">
    <source>
        <dbReference type="EMBL" id="DAD76745.1"/>
    </source>
</evidence>